<accession>A0A4C1TBE3</accession>
<dbReference type="InterPro" id="IPR036465">
    <property type="entry name" value="vWFA_dom_sf"/>
</dbReference>
<reference evidence="13 14" key="1">
    <citation type="journal article" date="2019" name="Commun. Biol.">
        <title>The bagworm genome reveals a unique fibroin gene that provides high tensile strength.</title>
        <authorList>
            <person name="Kono N."/>
            <person name="Nakamura H."/>
            <person name="Ohtoshi R."/>
            <person name="Tomita M."/>
            <person name="Numata K."/>
            <person name="Arakawa K."/>
        </authorList>
    </citation>
    <scope>NUCLEOTIDE SEQUENCE [LARGE SCALE GENOMIC DNA]</scope>
</reference>
<dbReference type="Proteomes" id="UP000299102">
    <property type="component" value="Unassembled WGS sequence"/>
</dbReference>
<gene>
    <name evidence="13" type="primary">XRCC5</name>
    <name evidence="13" type="ORF">EVAR_76444_1</name>
</gene>
<evidence type="ECO:0000256" key="4">
    <source>
        <dbReference type="ARBA" id="ARBA00022763"/>
    </source>
</evidence>
<keyword evidence="7" id="KW-0067">ATP-binding</keyword>
<dbReference type="SUPFAM" id="SSF53300">
    <property type="entry name" value="vWA-like"/>
    <property type="match status" value="1"/>
</dbReference>
<dbReference type="GO" id="GO:0005524">
    <property type="term" value="F:ATP binding"/>
    <property type="evidence" value="ECO:0007669"/>
    <property type="project" value="UniProtKB-KW"/>
</dbReference>
<feature type="domain" description="Ku" evidence="12">
    <location>
        <begin position="273"/>
        <end position="412"/>
    </location>
</feature>
<evidence type="ECO:0000256" key="11">
    <source>
        <dbReference type="ARBA" id="ARBA00023242"/>
    </source>
</evidence>
<dbReference type="InterPro" id="IPR014893">
    <property type="entry name" value="Ku_PK_bind"/>
</dbReference>
<dbReference type="InterPro" id="IPR006164">
    <property type="entry name" value="DNA_bd_Ku70/Ku80"/>
</dbReference>
<dbReference type="Pfam" id="PF08785">
    <property type="entry name" value="Ku_PK_bind"/>
    <property type="match status" value="1"/>
</dbReference>
<dbReference type="STRING" id="151549.A0A4C1TBE3"/>
<organism evidence="13 14">
    <name type="scientific">Eumeta variegata</name>
    <name type="common">Bagworm moth</name>
    <name type="synonym">Eumeta japonica</name>
    <dbReference type="NCBI Taxonomy" id="151549"/>
    <lineage>
        <taxon>Eukaryota</taxon>
        <taxon>Metazoa</taxon>
        <taxon>Ecdysozoa</taxon>
        <taxon>Arthropoda</taxon>
        <taxon>Hexapoda</taxon>
        <taxon>Insecta</taxon>
        <taxon>Pterygota</taxon>
        <taxon>Neoptera</taxon>
        <taxon>Endopterygota</taxon>
        <taxon>Lepidoptera</taxon>
        <taxon>Glossata</taxon>
        <taxon>Ditrysia</taxon>
        <taxon>Tineoidea</taxon>
        <taxon>Psychidae</taxon>
        <taxon>Oiketicinae</taxon>
        <taxon>Eumeta</taxon>
    </lineage>
</organism>
<dbReference type="GO" id="GO:0042162">
    <property type="term" value="F:telomeric DNA binding"/>
    <property type="evidence" value="ECO:0007669"/>
    <property type="project" value="InterPro"/>
</dbReference>
<keyword evidence="5" id="KW-0378">Hydrolase</keyword>
<evidence type="ECO:0000256" key="3">
    <source>
        <dbReference type="ARBA" id="ARBA00022741"/>
    </source>
</evidence>
<dbReference type="InterPro" id="IPR024193">
    <property type="entry name" value="Ku80"/>
</dbReference>
<dbReference type="FunFam" id="1.10.1600.10:FF:000002">
    <property type="entry name" value="X-ray repair cross-complementing protein 5"/>
    <property type="match status" value="1"/>
</dbReference>
<keyword evidence="6" id="KW-0347">Helicase</keyword>
<keyword evidence="8" id="KW-0238">DNA-binding</keyword>
<dbReference type="Pfam" id="PF02735">
    <property type="entry name" value="Ku"/>
    <property type="match status" value="1"/>
</dbReference>
<evidence type="ECO:0000259" key="12">
    <source>
        <dbReference type="SMART" id="SM00559"/>
    </source>
</evidence>
<dbReference type="GO" id="GO:0043564">
    <property type="term" value="C:Ku70:Ku80 complex"/>
    <property type="evidence" value="ECO:0007669"/>
    <property type="project" value="InterPro"/>
</dbReference>
<keyword evidence="14" id="KW-1185">Reference proteome</keyword>
<keyword evidence="9" id="KW-0233">DNA recombination</keyword>
<keyword evidence="3" id="KW-0547">Nucleotide-binding</keyword>
<keyword evidence="10" id="KW-0234">DNA repair</keyword>
<dbReference type="GO" id="GO:0003690">
    <property type="term" value="F:double-stranded DNA binding"/>
    <property type="evidence" value="ECO:0007669"/>
    <property type="project" value="TreeGrafter"/>
</dbReference>
<dbReference type="GO" id="GO:0000723">
    <property type="term" value="P:telomere maintenance"/>
    <property type="evidence" value="ECO:0007669"/>
    <property type="project" value="InterPro"/>
</dbReference>
<evidence type="ECO:0000256" key="7">
    <source>
        <dbReference type="ARBA" id="ARBA00022840"/>
    </source>
</evidence>
<name>A0A4C1TBE3_EUMVA</name>
<dbReference type="EMBL" id="BGZK01000041">
    <property type="protein sequence ID" value="GBP10631.1"/>
    <property type="molecule type" value="Genomic_DNA"/>
</dbReference>
<dbReference type="SUPFAM" id="SSF101420">
    <property type="entry name" value="C-terminal domain of Ku80"/>
    <property type="match status" value="1"/>
</dbReference>
<evidence type="ECO:0000256" key="1">
    <source>
        <dbReference type="ARBA" id="ARBA00004123"/>
    </source>
</evidence>
<protein>
    <submittedName>
        <fullName evidence="13">X-ray repair cross-complementing protein 5</fullName>
    </submittedName>
</protein>
<dbReference type="PANTHER" id="PTHR12604:SF4">
    <property type="entry name" value="X-RAY REPAIR CROSS-COMPLEMENTING PROTEIN 5"/>
    <property type="match status" value="1"/>
</dbReference>
<dbReference type="GO" id="GO:0006310">
    <property type="term" value="P:DNA recombination"/>
    <property type="evidence" value="ECO:0007669"/>
    <property type="project" value="UniProtKB-KW"/>
</dbReference>
<dbReference type="SMART" id="SM00559">
    <property type="entry name" value="Ku78"/>
    <property type="match status" value="1"/>
</dbReference>
<keyword evidence="11" id="KW-0539">Nucleus</keyword>
<dbReference type="InterPro" id="IPR016194">
    <property type="entry name" value="SPOC-like_C_dom_sf"/>
</dbReference>
<dbReference type="SUPFAM" id="SSF100939">
    <property type="entry name" value="SPOC domain-like"/>
    <property type="match status" value="1"/>
</dbReference>
<evidence type="ECO:0000256" key="5">
    <source>
        <dbReference type="ARBA" id="ARBA00022801"/>
    </source>
</evidence>
<keyword evidence="4" id="KW-0227">DNA damage</keyword>
<evidence type="ECO:0000256" key="2">
    <source>
        <dbReference type="ARBA" id="ARBA00007726"/>
    </source>
</evidence>
<dbReference type="Gene3D" id="1.10.1600.10">
    <property type="match status" value="1"/>
</dbReference>
<comment type="subcellular location">
    <subcellularLocation>
        <location evidence="1">Nucleus</location>
    </subcellularLocation>
</comment>
<sequence>MAPLNVDATIIVMDIGRNVSESEDKNDKSFFKSARECVIRIIERKIMSRPKDLIGIILLGSKKTNNVLAEQCDGAFRHIEVLCELTAPNWQVLRDLPEKALKKEGDWFEALIVAAERLKNSTFGKVNKKVILMTNFQHPAVIGDNSEQVLNGFVEDKIEVDIIGPEIFDDVYKGDDIDLARKFVEVTDGVNVTFENAMRYLLFHRKKAVTPMLWNVGLSIGESISIPVSVYGRIRDETVIKKWQKAVKNPVTNTASTVEGVYRNTKFISTENQTEVEAENIIPAYMYGGFAVPISSTNESMLYNSGDKCLSIYGFTNTDNIKWHNLTGNGVSYLFGRKGNKKAQATIDTLIHCLKDLNMVGIVRRVYNKGNAPVMHVLFPVIDNNDFICLSLVALCFKEDIKSMAFPPTNLKKYNSSEEQINAFKDLIKAMDLMNANDENYDDKEAFPVAETVNPSIQYILDCIAFRAMNPGKPLPQPRDDIIMLFKVPSLVEKRAREPVDRLKKLFVLKEIEIKAKKGKQKVNNTNNSTSFNNDIVTEDVPKMNLQLLQKLHLSEEVTSIGTIDPISDMKALLNKGKTLADLKLEIVEVIENLIYINFDDDYTKALETMRFFRTESVNNEPSHYNDWLVTFKSNLMERQKNNVLHMIIEEKLNLITKDENSSSSFTLEDTNKEDSQLYENDTIPNSTELLISSELNDLYDEM</sequence>
<evidence type="ECO:0000256" key="9">
    <source>
        <dbReference type="ARBA" id="ARBA00023172"/>
    </source>
</evidence>
<dbReference type="GO" id="GO:0004386">
    <property type="term" value="F:helicase activity"/>
    <property type="evidence" value="ECO:0007669"/>
    <property type="project" value="UniProtKB-KW"/>
</dbReference>
<dbReference type="AlphaFoldDB" id="A0A4C1TBE3"/>
<dbReference type="PANTHER" id="PTHR12604">
    <property type="entry name" value="KU AUTOANTIGEN DNA HELICASE"/>
    <property type="match status" value="1"/>
</dbReference>
<dbReference type="GO" id="GO:0006303">
    <property type="term" value="P:double-strand break repair via nonhomologous end joining"/>
    <property type="evidence" value="ECO:0007669"/>
    <property type="project" value="InterPro"/>
</dbReference>
<dbReference type="GO" id="GO:0016787">
    <property type="term" value="F:hydrolase activity"/>
    <property type="evidence" value="ECO:0007669"/>
    <property type="project" value="UniProtKB-KW"/>
</dbReference>
<evidence type="ECO:0000313" key="13">
    <source>
        <dbReference type="EMBL" id="GBP10631.1"/>
    </source>
</evidence>
<evidence type="ECO:0000256" key="8">
    <source>
        <dbReference type="ARBA" id="ARBA00023125"/>
    </source>
</evidence>
<dbReference type="InterPro" id="IPR036494">
    <property type="entry name" value="Ku_C_sf"/>
</dbReference>
<dbReference type="CDD" id="cd00873">
    <property type="entry name" value="KU80"/>
    <property type="match status" value="1"/>
</dbReference>
<dbReference type="OrthoDB" id="30826at2759"/>
<comment type="similarity">
    <text evidence="2">Belongs to the ku80 family.</text>
</comment>
<dbReference type="Gene3D" id="2.40.290.10">
    <property type="match status" value="1"/>
</dbReference>
<proteinExistence type="inferred from homology"/>
<dbReference type="Gene3D" id="3.40.50.410">
    <property type="entry name" value="von Willebrand factor, type A domain"/>
    <property type="match status" value="1"/>
</dbReference>
<evidence type="ECO:0000256" key="6">
    <source>
        <dbReference type="ARBA" id="ARBA00022806"/>
    </source>
</evidence>
<dbReference type="InterPro" id="IPR005161">
    <property type="entry name" value="Ku_N"/>
</dbReference>
<evidence type="ECO:0000256" key="10">
    <source>
        <dbReference type="ARBA" id="ARBA00023204"/>
    </source>
</evidence>
<dbReference type="GO" id="GO:0003684">
    <property type="term" value="F:damaged DNA binding"/>
    <property type="evidence" value="ECO:0007669"/>
    <property type="project" value="InterPro"/>
</dbReference>
<dbReference type="Gene3D" id="1.25.40.240">
    <property type="entry name" value="Ku, C-terminal domain"/>
    <property type="match status" value="1"/>
</dbReference>
<evidence type="ECO:0000313" key="14">
    <source>
        <dbReference type="Proteomes" id="UP000299102"/>
    </source>
</evidence>
<comment type="caution">
    <text evidence="13">The sequence shown here is derived from an EMBL/GenBank/DDBJ whole genome shotgun (WGS) entry which is preliminary data.</text>
</comment>
<dbReference type="Pfam" id="PF03731">
    <property type="entry name" value="Ku_N"/>
    <property type="match status" value="1"/>
</dbReference>